<protein>
    <submittedName>
        <fullName evidence="2">Uncharacterized protein</fullName>
    </submittedName>
</protein>
<evidence type="ECO:0000313" key="2">
    <source>
        <dbReference type="EMBL" id="STY18490.1"/>
    </source>
</evidence>
<evidence type="ECO:0000313" key="3">
    <source>
        <dbReference type="Proteomes" id="UP000054639"/>
    </source>
</evidence>
<dbReference type="EMBL" id="UGOW01000001">
    <property type="protein sequence ID" value="STY18490.1"/>
    <property type="molecule type" value="Genomic_DNA"/>
</dbReference>
<proteinExistence type="predicted"/>
<name>A0A378L2Z3_9GAMM</name>
<organism evidence="2 4">
    <name type="scientific">Legionella quateirensis</name>
    <dbReference type="NCBI Taxonomy" id="45072"/>
    <lineage>
        <taxon>Bacteria</taxon>
        <taxon>Pseudomonadati</taxon>
        <taxon>Pseudomonadota</taxon>
        <taxon>Gammaproteobacteria</taxon>
        <taxon>Legionellales</taxon>
        <taxon>Legionellaceae</taxon>
        <taxon>Legionella</taxon>
    </lineage>
</organism>
<keyword evidence="3" id="KW-1185">Reference proteome</keyword>
<evidence type="ECO:0000313" key="4">
    <source>
        <dbReference type="Proteomes" id="UP000254230"/>
    </source>
</evidence>
<reference evidence="1 3" key="1">
    <citation type="submission" date="2015-11" db="EMBL/GenBank/DDBJ databases">
        <title>Genomic analysis of 38 Legionella species identifies large and diverse effector repertoires.</title>
        <authorList>
            <person name="Burstein D."/>
            <person name="Amaro F."/>
            <person name="Zusman T."/>
            <person name="Lifshitz Z."/>
            <person name="Cohen O."/>
            <person name="Gilbert J.A."/>
            <person name="Pupko T."/>
            <person name="Shuman H.A."/>
            <person name="Segal G."/>
        </authorList>
    </citation>
    <scope>NUCLEOTIDE SEQUENCE [LARGE SCALE GENOMIC DNA]</scope>
    <source>
        <strain evidence="1 3">ATCC 49507</strain>
    </source>
</reference>
<dbReference type="Proteomes" id="UP000054639">
    <property type="component" value="Unassembled WGS sequence"/>
</dbReference>
<dbReference type="AlphaFoldDB" id="A0A378L2Z3"/>
<reference evidence="2 4" key="2">
    <citation type="submission" date="2018-06" db="EMBL/GenBank/DDBJ databases">
        <authorList>
            <consortium name="Pathogen Informatics"/>
            <person name="Doyle S."/>
        </authorList>
    </citation>
    <scope>NUCLEOTIDE SEQUENCE [LARGE SCALE GENOMIC DNA]</scope>
    <source>
        <strain evidence="2 4">NCTC12376</strain>
    </source>
</reference>
<sequence length="73" mass="8334">MQNNQCYKKTGINSLSHYNVSISSCFVILNAVKDLQMQALCRVQEIAHCVRDVGKYSEMSNPFIIYNAENVFI</sequence>
<dbReference type="EMBL" id="LNYR01000031">
    <property type="protein sequence ID" value="KTD47747.1"/>
    <property type="molecule type" value="Genomic_DNA"/>
</dbReference>
<evidence type="ECO:0000313" key="1">
    <source>
        <dbReference type="EMBL" id="KTD47747.1"/>
    </source>
</evidence>
<accession>A0A378L2Z3</accession>
<gene>
    <name evidence="1" type="ORF">Lqua_2140</name>
    <name evidence="2" type="ORF">NCTC12376_02309</name>
</gene>
<dbReference type="Proteomes" id="UP000254230">
    <property type="component" value="Unassembled WGS sequence"/>
</dbReference>